<dbReference type="Gene3D" id="2.60.40.10">
    <property type="entry name" value="Immunoglobulins"/>
    <property type="match status" value="2"/>
</dbReference>
<evidence type="ECO:0000256" key="2">
    <source>
        <dbReference type="ARBA" id="ARBA00022692"/>
    </source>
</evidence>
<proteinExistence type="predicted"/>
<reference evidence="9 10" key="1">
    <citation type="submission" date="2019-09" db="EMBL/GenBank/DDBJ databases">
        <title>Bird 10,000 Genomes (B10K) Project - Family phase.</title>
        <authorList>
            <person name="Zhang G."/>
        </authorList>
    </citation>
    <scope>NUCLEOTIDE SEQUENCE [LARGE SCALE GENOMIC DNA]</scope>
    <source>
        <strain evidence="9">B10K-DU-001-04</strain>
        <tissue evidence="9">Muscle</tissue>
    </source>
</reference>
<comment type="caution">
    <text evidence="9">The sequence shown here is derived from an EMBL/GenBank/DDBJ whole genome shotgun (WGS) entry which is preliminary data.</text>
</comment>
<dbReference type="EMBL" id="VWZE01014686">
    <property type="protein sequence ID" value="NXF92470.1"/>
    <property type="molecule type" value="Genomic_DNA"/>
</dbReference>
<dbReference type="OrthoDB" id="10041737at2759"/>
<dbReference type="PROSITE" id="PS50835">
    <property type="entry name" value="IG_LIKE"/>
    <property type="match status" value="1"/>
</dbReference>
<sequence>PMQILTYMEGEVKVRETELKPRMGFLYPIVTHNISVFINATREQDSGQYMVVVNVADDDSRGTENIGIINLVVLVPPAAPSCQLHGDPAVGANVTLSCTSEKGKPSPTYEWQRAPPNLRFFFPPAQDHAKGTLKLTNLSLEMSGIYLCTARNRAGSANCSIALEV</sequence>
<keyword evidence="4" id="KW-1133">Transmembrane helix</keyword>
<keyword evidence="3" id="KW-0732">Signal</keyword>
<evidence type="ECO:0000313" key="10">
    <source>
        <dbReference type="Proteomes" id="UP000583613"/>
    </source>
</evidence>
<dbReference type="Pfam" id="PF13927">
    <property type="entry name" value="Ig_3"/>
    <property type="match status" value="1"/>
</dbReference>
<keyword evidence="10" id="KW-1185">Reference proteome</keyword>
<evidence type="ECO:0000256" key="6">
    <source>
        <dbReference type="ARBA" id="ARBA00023157"/>
    </source>
</evidence>
<dbReference type="InterPro" id="IPR003598">
    <property type="entry name" value="Ig_sub2"/>
</dbReference>
<dbReference type="InterPro" id="IPR007110">
    <property type="entry name" value="Ig-like_dom"/>
</dbReference>
<dbReference type="GO" id="GO:0005912">
    <property type="term" value="C:adherens junction"/>
    <property type="evidence" value="ECO:0007669"/>
    <property type="project" value="TreeGrafter"/>
</dbReference>
<dbReference type="InterPro" id="IPR003599">
    <property type="entry name" value="Ig_sub"/>
</dbReference>
<dbReference type="PANTHER" id="PTHR44549">
    <property type="entry name" value="ENDOTHELIAL CELL-SELECTIVE ADHESION MOLECULE"/>
    <property type="match status" value="1"/>
</dbReference>
<comment type="subcellular location">
    <subcellularLocation>
        <location evidence="1">Membrane</location>
        <topology evidence="1">Single-pass type I membrane protein</topology>
    </subcellularLocation>
</comment>
<gene>
    <name evidence="9" type="primary">Esam</name>
    <name evidence="9" type="ORF">EUBBOU_R07171</name>
</gene>
<keyword evidence="2" id="KW-0812">Transmembrane</keyword>
<evidence type="ECO:0000256" key="1">
    <source>
        <dbReference type="ARBA" id="ARBA00004479"/>
    </source>
</evidence>
<dbReference type="Proteomes" id="UP000583613">
    <property type="component" value="Unassembled WGS sequence"/>
</dbReference>
<evidence type="ECO:0000256" key="5">
    <source>
        <dbReference type="ARBA" id="ARBA00023136"/>
    </source>
</evidence>
<evidence type="ECO:0000256" key="7">
    <source>
        <dbReference type="ARBA" id="ARBA00023319"/>
    </source>
</evidence>
<name>A0A7K8XPE8_9PICI</name>
<protein>
    <submittedName>
        <fullName evidence="9">ESAM protein</fullName>
    </submittedName>
</protein>
<dbReference type="InterPro" id="IPR013783">
    <property type="entry name" value="Ig-like_fold"/>
</dbReference>
<dbReference type="InterPro" id="IPR036179">
    <property type="entry name" value="Ig-like_dom_sf"/>
</dbReference>
<keyword evidence="5" id="KW-0472">Membrane</keyword>
<dbReference type="GO" id="GO:0005886">
    <property type="term" value="C:plasma membrane"/>
    <property type="evidence" value="ECO:0007669"/>
    <property type="project" value="TreeGrafter"/>
</dbReference>
<organism evidence="9 10">
    <name type="scientific">Eubucco bourcierii</name>
    <name type="common">red-headed barbet</name>
    <dbReference type="NCBI Taxonomy" id="91767"/>
    <lineage>
        <taxon>Eukaryota</taxon>
        <taxon>Metazoa</taxon>
        <taxon>Chordata</taxon>
        <taxon>Craniata</taxon>
        <taxon>Vertebrata</taxon>
        <taxon>Euteleostomi</taxon>
        <taxon>Archelosauria</taxon>
        <taxon>Archosauria</taxon>
        <taxon>Dinosauria</taxon>
        <taxon>Saurischia</taxon>
        <taxon>Theropoda</taxon>
        <taxon>Coelurosauria</taxon>
        <taxon>Aves</taxon>
        <taxon>Neognathae</taxon>
        <taxon>Neoaves</taxon>
        <taxon>Telluraves</taxon>
        <taxon>Coraciimorphae</taxon>
        <taxon>Piciformes</taxon>
        <taxon>Ramphastidae</taxon>
        <taxon>Eubucco</taxon>
    </lineage>
</organism>
<dbReference type="PANTHER" id="PTHR44549:SF1">
    <property type="entry name" value="ENDOTHELIAL CELL-SELECTIVE ADHESION MOLECULE"/>
    <property type="match status" value="1"/>
</dbReference>
<dbReference type="InterPro" id="IPR042757">
    <property type="entry name" value="ESAM"/>
</dbReference>
<dbReference type="GO" id="GO:0098632">
    <property type="term" value="F:cell-cell adhesion mediator activity"/>
    <property type="evidence" value="ECO:0007669"/>
    <property type="project" value="TreeGrafter"/>
</dbReference>
<evidence type="ECO:0000256" key="4">
    <source>
        <dbReference type="ARBA" id="ARBA00022989"/>
    </source>
</evidence>
<dbReference type="FunFam" id="2.60.40.10:FF:000095">
    <property type="entry name" value="immunoglobulin superfamily member 11 isoform X1"/>
    <property type="match status" value="1"/>
</dbReference>
<feature type="domain" description="Ig-like" evidence="8">
    <location>
        <begin position="76"/>
        <end position="164"/>
    </location>
</feature>
<dbReference type="SUPFAM" id="SSF48726">
    <property type="entry name" value="Immunoglobulin"/>
    <property type="match status" value="1"/>
</dbReference>
<dbReference type="AlphaFoldDB" id="A0A7K8XPE8"/>
<evidence type="ECO:0000256" key="3">
    <source>
        <dbReference type="ARBA" id="ARBA00022729"/>
    </source>
</evidence>
<dbReference type="CDD" id="cd00096">
    <property type="entry name" value="Ig"/>
    <property type="match status" value="1"/>
</dbReference>
<feature type="non-terminal residue" evidence="9">
    <location>
        <position position="1"/>
    </location>
</feature>
<feature type="non-terminal residue" evidence="9">
    <location>
        <position position="165"/>
    </location>
</feature>
<dbReference type="GO" id="GO:0007156">
    <property type="term" value="P:homophilic cell adhesion via plasma membrane adhesion molecules"/>
    <property type="evidence" value="ECO:0007669"/>
    <property type="project" value="TreeGrafter"/>
</dbReference>
<dbReference type="SMART" id="SM00408">
    <property type="entry name" value="IGc2"/>
    <property type="match status" value="1"/>
</dbReference>
<keyword evidence="7" id="KW-0393">Immunoglobulin domain</keyword>
<evidence type="ECO:0000259" key="8">
    <source>
        <dbReference type="PROSITE" id="PS50835"/>
    </source>
</evidence>
<evidence type="ECO:0000313" key="9">
    <source>
        <dbReference type="EMBL" id="NXF92470.1"/>
    </source>
</evidence>
<accession>A0A7K8XPE8</accession>
<keyword evidence="6" id="KW-1015">Disulfide bond</keyword>
<dbReference type="SMART" id="SM00409">
    <property type="entry name" value="IG"/>
    <property type="match status" value="1"/>
</dbReference>